<sequence>MHVGSIKVNQFISLNGPQGNGEYKMMVLKSVSYWHIAAIFLNGSLTKDRKLEDNKHNLSRRIFPANVKYTYGQYGGNPIFQAIVETLGQVYKLDKTDILHGNLFCLLCFSVTCAVIVLLVSMCLETNKRKMDKLEHVKR</sequence>
<organism evidence="2 3">
    <name type="scientific">Willisornis vidua</name>
    <name type="common">Xingu scale-backed antbird</name>
    <dbReference type="NCBI Taxonomy" id="1566151"/>
    <lineage>
        <taxon>Eukaryota</taxon>
        <taxon>Metazoa</taxon>
        <taxon>Chordata</taxon>
        <taxon>Craniata</taxon>
        <taxon>Vertebrata</taxon>
        <taxon>Euteleostomi</taxon>
        <taxon>Archelosauria</taxon>
        <taxon>Archosauria</taxon>
        <taxon>Dinosauria</taxon>
        <taxon>Saurischia</taxon>
        <taxon>Theropoda</taxon>
        <taxon>Coelurosauria</taxon>
        <taxon>Aves</taxon>
        <taxon>Neognathae</taxon>
        <taxon>Neoaves</taxon>
        <taxon>Telluraves</taxon>
        <taxon>Australaves</taxon>
        <taxon>Passeriformes</taxon>
        <taxon>Thamnophilidae</taxon>
        <taxon>Willisornis</taxon>
    </lineage>
</organism>
<reference evidence="2" key="1">
    <citation type="submission" date="2019-10" db="EMBL/GenBank/DDBJ databases">
        <authorList>
            <person name="Soares A.E.R."/>
            <person name="Aleixo A."/>
            <person name="Schneider P."/>
            <person name="Miyaki C.Y."/>
            <person name="Schneider M.P."/>
            <person name="Mello C."/>
            <person name="Vasconcelos A.T.R."/>
        </authorList>
    </citation>
    <scope>NUCLEOTIDE SEQUENCE</scope>
    <source>
        <tissue evidence="2">Muscle</tissue>
    </source>
</reference>
<evidence type="ECO:0000313" key="2">
    <source>
        <dbReference type="EMBL" id="KAJ7414475.1"/>
    </source>
</evidence>
<proteinExistence type="predicted"/>
<feature type="transmembrane region" description="Helical" evidence="1">
    <location>
        <begin position="101"/>
        <end position="124"/>
    </location>
</feature>
<dbReference type="Proteomes" id="UP001145742">
    <property type="component" value="Unassembled WGS sequence"/>
</dbReference>
<comment type="caution">
    <text evidence="2">The sequence shown here is derived from an EMBL/GenBank/DDBJ whole genome shotgun (WGS) entry which is preliminary data.</text>
</comment>
<name>A0ABQ9D885_9PASS</name>
<accession>A0ABQ9D885</accession>
<evidence type="ECO:0000313" key="3">
    <source>
        <dbReference type="Proteomes" id="UP001145742"/>
    </source>
</evidence>
<keyword evidence="1" id="KW-0812">Transmembrane</keyword>
<keyword evidence="3" id="KW-1185">Reference proteome</keyword>
<keyword evidence="1" id="KW-0472">Membrane</keyword>
<evidence type="ECO:0000256" key="1">
    <source>
        <dbReference type="SAM" id="Phobius"/>
    </source>
</evidence>
<gene>
    <name evidence="2" type="ORF">WISP_83625</name>
</gene>
<dbReference type="EMBL" id="WHWB01034052">
    <property type="protein sequence ID" value="KAJ7414475.1"/>
    <property type="molecule type" value="Genomic_DNA"/>
</dbReference>
<protein>
    <submittedName>
        <fullName evidence="2">Uncharacterized protein</fullName>
    </submittedName>
</protein>
<keyword evidence="1" id="KW-1133">Transmembrane helix</keyword>